<dbReference type="GO" id="GO:0042132">
    <property type="term" value="F:fructose 1,6-bisphosphate 1-phosphatase activity"/>
    <property type="evidence" value="ECO:0007669"/>
    <property type="project" value="UniProtKB-EC"/>
</dbReference>
<evidence type="ECO:0000259" key="1">
    <source>
        <dbReference type="Pfam" id="PF00149"/>
    </source>
</evidence>
<dbReference type="InterPro" id="IPR004843">
    <property type="entry name" value="Calcineurin-like_PHP"/>
</dbReference>
<comment type="caution">
    <text evidence="2">The sequence shown here is derived from an EMBL/GenBank/DDBJ whole genome shotgun (WGS) entry which is preliminary data.</text>
</comment>
<sequence>MNYCMADIHGELDWFEAMLEQISFSSRDHLYILGDVIDRGPHGVELLKQILERRNITLLLGNHEQMCLDTLGPRNQYGARELWRQNGGMATYRDLVYRCTPQVRGRILRFLSVLPDHLDLEVGGRRFHLVHGCPGADRESRLWGRVSADSRTPCPGALCLVGHTPTAFLTGRMDEDFRIWHGEGILDLDCGCGSRSNPHRRLACLRLEDLAEFYVGPSPGEAAGLPPGAP</sequence>
<dbReference type="Pfam" id="PF00149">
    <property type="entry name" value="Metallophos"/>
    <property type="match status" value="1"/>
</dbReference>
<keyword evidence="2" id="KW-0378">Hydrolase</keyword>
<proteinExistence type="predicted"/>
<dbReference type="SUPFAM" id="SSF56300">
    <property type="entry name" value="Metallo-dependent phosphatases"/>
    <property type="match status" value="1"/>
</dbReference>
<protein>
    <submittedName>
        <fullName evidence="2">Fructose-bisphosphatase class III</fullName>
        <ecNumber evidence="2">3.1.3.11</ecNumber>
    </submittedName>
</protein>
<dbReference type="InterPro" id="IPR029052">
    <property type="entry name" value="Metallo-depent_PP-like"/>
</dbReference>
<dbReference type="GO" id="GO:0008803">
    <property type="term" value="F:bis(5'-nucleosyl)-tetraphosphatase (symmetrical) activity"/>
    <property type="evidence" value="ECO:0007669"/>
    <property type="project" value="TreeGrafter"/>
</dbReference>
<accession>A0A9D2MCA3</accession>
<dbReference type="EC" id="3.1.3.11" evidence="2"/>
<feature type="domain" description="Calcineurin-like phosphoesterase" evidence="1">
    <location>
        <begin position="4"/>
        <end position="87"/>
    </location>
</feature>
<dbReference type="PANTHER" id="PTHR42850:SF4">
    <property type="entry name" value="ZINC-DEPENDENT ENDOPOLYPHOSPHATASE"/>
    <property type="match status" value="1"/>
</dbReference>
<reference evidence="2" key="2">
    <citation type="submission" date="2021-04" db="EMBL/GenBank/DDBJ databases">
        <authorList>
            <person name="Gilroy R."/>
        </authorList>
    </citation>
    <scope>NUCLEOTIDE SEQUENCE</scope>
    <source>
        <strain evidence="2">CHK189-11263</strain>
    </source>
</reference>
<dbReference type="AlphaFoldDB" id="A0A9D2MCA3"/>
<dbReference type="Proteomes" id="UP000824208">
    <property type="component" value="Unassembled WGS sequence"/>
</dbReference>
<name>A0A9D2MCA3_9FIRM</name>
<dbReference type="GO" id="GO:0005737">
    <property type="term" value="C:cytoplasm"/>
    <property type="evidence" value="ECO:0007669"/>
    <property type="project" value="TreeGrafter"/>
</dbReference>
<dbReference type="EMBL" id="DWYC01000076">
    <property type="protein sequence ID" value="HJB57604.1"/>
    <property type="molecule type" value="Genomic_DNA"/>
</dbReference>
<dbReference type="Gene3D" id="3.60.21.10">
    <property type="match status" value="1"/>
</dbReference>
<dbReference type="PANTHER" id="PTHR42850">
    <property type="entry name" value="METALLOPHOSPHOESTERASE"/>
    <property type="match status" value="1"/>
</dbReference>
<gene>
    <name evidence="2" type="ORF">H9714_08650</name>
</gene>
<evidence type="ECO:0000313" key="3">
    <source>
        <dbReference type="Proteomes" id="UP000824208"/>
    </source>
</evidence>
<evidence type="ECO:0000313" key="2">
    <source>
        <dbReference type="EMBL" id="HJB57604.1"/>
    </source>
</evidence>
<organism evidence="2 3">
    <name type="scientific">Candidatus Flavonifractor intestinipullorum</name>
    <dbReference type="NCBI Taxonomy" id="2838587"/>
    <lineage>
        <taxon>Bacteria</taxon>
        <taxon>Bacillati</taxon>
        <taxon>Bacillota</taxon>
        <taxon>Clostridia</taxon>
        <taxon>Eubacteriales</taxon>
        <taxon>Oscillospiraceae</taxon>
        <taxon>Flavonifractor</taxon>
    </lineage>
</organism>
<reference evidence="2" key="1">
    <citation type="journal article" date="2021" name="PeerJ">
        <title>Extensive microbial diversity within the chicken gut microbiome revealed by metagenomics and culture.</title>
        <authorList>
            <person name="Gilroy R."/>
            <person name="Ravi A."/>
            <person name="Getino M."/>
            <person name="Pursley I."/>
            <person name="Horton D.L."/>
            <person name="Alikhan N.F."/>
            <person name="Baker D."/>
            <person name="Gharbi K."/>
            <person name="Hall N."/>
            <person name="Watson M."/>
            <person name="Adriaenssens E.M."/>
            <person name="Foster-Nyarko E."/>
            <person name="Jarju S."/>
            <person name="Secka A."/>
            <person name="Antonio M."/>
            <person name="Oren A."/>
            <person name="Chaudhuri R.R."/>
            <person name="La Ragione R."/>
            <person name="Hildebrand F."/>
            <person name="Pallen M.J."/>
        </authorList>
    </citation>
    <scope>NUCLEOTIDE SEQUENCE</scope>
    <source>
        <strain evidence="2">CHK189-11263</strain>
    </source>
</reference>
<dbReference type="GO" id="GO:0110154">
    <property type="term" value="P:RNA decapping"/>
    <property type="evidence" value="ECO:0007669"/>
    <property type="project" value="TreeGrafter"/>
</dbReference>
<dbReference type="InterPro" id="IPR050126">
    <property type="entry name" value="Ap4A_hydrolase"/>
</dbReference>